<feature type="region of interest" description="Disordered" evidence="1">
    <location>
        <begin position="185"/>
        <end position="209"/>
    </location>
</feature>
<dbReference type="GO" id="GO:0005789">
    <property type="term" value="C:endoplasmic reticulum membrane"/>
    <property type="evidence" value="ECO:0007669"/>
    <property type="project" value="InterPro"/>
</dbReference>
<feature type="transmembrane region" description="Helical" evidence="2">
    <location>
        <begin position="365"/>
        <end position="388"/>
    </location>
</feature>
<dbReference type="PANTHER" id="PTHR19346:SF4">
    <property type="entry name" value="SUGAR PHOSPHATE TRANSPORTER DOMAIN-CONTAINING PROTEIN"/>
    <property type="match status" value="1"/>
</dbReference>
<dbReference type="Pfam" id="PF16965">
    <property type="entry name" value="CSG2"/>
    <property type="match status" value="2"/>
</dbReference>
<organism evidence="3 4">
    <name type="scientific">Maudiozyma humilis</name>
    <name type="common">Sour dough yeast</name>
    <name type="synonym">Kazachstania humilis</name>
    <dbReference type="NCBI Taxonomy" id="51915"/>
    <lineage>
        <taxon>Eukaryota</taxon>
        <taxon>Fungi</taxon>
        <taxon>Dikarya</taxon>
        <taxon>Ascomycota</taxon>
        <taxon>Saccharomycotina</taxon>
        <taxon>Saccharomycetes</taxon>
        <taxon>Saccharomycetales</taxon>
        <taxon>Saccharomycetaceae</taxon>
        <taxon>Maudiozyma</taxon>
    </lineage>
</organism>
<dbReference type="GO" id="GO:0030234">
    <property type="term" value="F:enzyme regulator activity"/>
    <property type="evidence" value="ECO:0007669"/>
    <property type="project" value="InterPro"/>
</dbReference>
<feature type="transmembrane region" description="Helical" evidence="2">
    <location>
        <begin position="325"/>
        <end position="344"/>
    </location>
</feature>
<keyword evidence="4" id="KW-1185">Reference proteome</keyword>
<feature type="transmembrane region" description="Helical" evidence="2">
    <location>
        <begin position="50"/>
        <end position="76"/>
    </location>
</feature>
<dbReference type="InterPro" id="IPR026505">
    <property type="entry name" value="Solute_c_fam_35_mem_F3/F4"/>
</dbReference>
<feature type="transmembrane region" description="Helical" evidence="2">
    <location>
        <begin position="408"/>
        <end position="430"/>
    </location>
</feature>
<comment type="caution">
    <text evidence="3">The sequence shown here is derived from an EMBL/GenBank/DDBJ whole genome shotgun (WGS) entry which is preliminary data.</text>
</comment>
<keyword evidence="2" id="KW-0812">Transmembrane</keyword>
<accession>A0AAV5S355</accession>
<feature type="transmembrane region" description="Helical" evidence="2">
    <location>
        <begin position="217"/>
        <end position="237"/>
    </location>
</feature>
<name>A0AAV5S355_MAUHU</name>
<evidence type="ECO:0000256" key="1">
    <source>
        <dbReference type="SAM" id="MobiDB-lite"/>
    </source>
</evidence>
<feature type="transmembrane region" description="Helical" evidence="2">
    <location>
        <begin position="275"/>
        <end position="294"/>
    </location>
</feature>
<proteinExistence type="predicted"/>
<reference evidence="3 4" key="1">
    <citation type="journal article" date="2023" name="Elife">
        <title>Identification of key yeast species and microbe-microbe interactions impacting larval growth of Drosophila in the wild.</title>
        <authorList>
            <person name="Mure A."/>
            <person name="Sugiura Y."/>
            <person name="Maeda R."/>
            <person name="Honda K."/>
            <person name="Sakurai N."/>
            <person name="Takahashi Y."/>
            <person name="Watada M."/>
            <person name="Katoh T."/>
            <person name="Gotoh A."/>
            <person name="Gotoh Y."/>
            <person name="Taniguchi I."/>
            <person name="Nakamura K."/>
            <person name="Hayashi T."/>
            <person name="Katayama T."/>
            <person name="Uemura T."/>
            <person name="Hattori Y."/>
        </authorList>
    </citation>
    <scope>NUCLEOTIDE SEQUENCE [LARGE SCALE GENOMIC DNA]</scope>
    <source>
        <strain evidence="3 4">KH-74</strain>
    </source>
</reference>
<dbReference type="Proteomes" id="UP001377567">
    <property type="component" value="Unassembled WGS sequence"/>
</dbReference>
<feature type="transmembrane region" description="Helical" evidence="2">
    <location>
        <begin position="249"/>
        <end position="268"/>
    </location>
</feature>
<gene>
    <name evidence="3" type="ORF">DAKH74_038630</name>
</gene>
<protein>
    <submittedName>
        <fullName evidence="3">Mannosylinositol phosphorylceramide synthase regulatory subunit</fullName>
    </submittedName>
</protein>
<keyword evidence="2" id="KW-0472">Membrane</keyword>
<feature type="compositionally biased region" description="Low complexity" evidence="1">
    <location>
        <begin position="191"/>
        <end position="209"/>
    </location>
</feature>
<dbReference type="InterPro" id="IPR031581">
    <property type="entry name" value="Csg2"/>
</dbReference>
<dbReference type="GO" id="GO:0006874">
    <property type="term" value="P:intracellular calcium ion homeostasis"/>
    <property type="evidence" value="ECO:0007669"/>
    <property type="project" value="InterPro"/>
</dbReference>
<feature type="compositionally biased region" description="Polar residues" evidence="1">
    <location>
        <begin position="129"/>
        <end position="138"/>
    </location>
</feature>
<feature type="region of interest" description="Disordered" evidence="1">
    <location>
        <begin position="94"/>
        <end position="138"/>
    </location>
</feature>
<evidence type="ECO:0000313" key="3">
    <source>
        <dbReference type="EMBL" id="GMM57247.1"/>
    </source>
</evidence>
<evidence type="ECO:0000313" key="4">
    <source>
        <dbReference type="Proteomes" id="UP001377567"/>
    </source>
</evidence>
<evidence type="ECO:0000256" key="2">
    <source>
        <dbReference type="SAM" id="Phobius"/>
    </source>
</evidence>
<keyword evidence="2" id="KW-1133">Transmembrane helix</keyword>
<feature type="transmembrane region" description="Helical" evidence="2">
    <location>
        <begin position="437"/>
        <end position="456"/>
    </location>
</feature>
<dbReference type="PANTHER" id="PTHR19346">
    <property type="entry name" value="SUGAR PHOSPHATE TRANSPORTER DOMAIN-CONTAINING PROTEIN"/>
    <property type="match status" value="1"/>
</dbReference>
<feature type="transmembrane region" description="Helical" evidence="2">
    <location>
        <begin position="468"/>
        <end position="485"/>
    </location>
</feature>
<feature type="compositionally biased region" description="Low complexity" evidence="1">
    <location>
        <begin position="94"/>
        <end position="124"/>
    </location>
</feature>
<sequence length="486" mass="53255">MKWYSWFGTVLGYVVQTKCLSIIHSKIMMRSLAKGERDALKGPATGDDPAYILTIYLTFIYCVSLLFMLPVAQFACERIAGMRWHQQQAARESASSNAVSANNDTTTTTLSSSSAVPSAGAGTALTEEPLSTTDNSDSSATIEMDLLNAVEAQVPMCTTRQQERIRQEQLRILEDMQEEQAEHVTGIATEGGSLPISSSRSGSRGVSNDGPDSPVAYLAKLAALAVCLVVPLFTYVYALSLSPAFDVSLIQNTSVFEITTLLFGVCGISRKRNLFRNFLVMMTALVGILIVSYTKATCDLLSGKLTINKHTGEVADPFLFDRLKGGLVCGLGSLMLGPFAVLWHHWFGSDVQRGRSTAAVPVEKFVVKHSMHVSLVGTVCLFLLLPFIPKLTRSFDLISSLYMDKFFWVTIMCSILFGTLPNLFAVMAMLHDRTPEFLTTCNLGAIIFMGLTDWILEPGQTTIVQWEVIGYMMLASSCIFLTVTLR</sequence>
<dbReference type="EMBL" id="BTGD01000011">
    <property type="protein sequence ID" value="GMM57247.1"/>
    <property type="molecule type" value="Genomic_DNA"/>
</dbReference>
<dbReference type="AlphaFoldDB" id="A0AAV5S355"/>